<dbReference type="EMBL" id="CADIKL010000061">
    <property type="protein sequence ID" value="CAB3808772.1"/>
    <property type="molecule type" value="Genomic_DNA"/>
</dbReference>
<feature type="transmembrane region" description="Helical" evidence="1">
    <location>
        <begin position="32"/>
        <end position="62"/>
    </location>
</feature>
<dbReference type="AlphaFoldDB" id="A0A6J5H0X8"/>
<sequence length="110" mass="12575">MSARNRVKVSRGLSLPRQIGGADRLLAQANAFITLLLCYACGFDLVSSIGFIGLGMGMHFFLRWMSSRDPWWRLVMLVYNRYPDVHEPTPGGKWSARFRRPYGFDQDLSC</sequence>
<keyword evidence="3" id="KW-1185">Reference proteome</keyword>
<evidence type="ECO:0000256" key="1">
    <source>
        <dbReference type="SAM" id="Phobius"/>
    </source>
</evidence>
<evidence type="ECO:0000313" key="3">
    <source>
        <dbReference type="Proteomes" id="UP000494119"/>
    </source>
</evidence>
<keyword evidence="1" id="KW-0472">Membrane</keyword>
<name>A0A6J5H0X8_9BURK</name>
<evidence type="ECO:0000313" key="2">
    <source>
        <dbReference type="EMBL" id="CAB3808772.1"/>
    </source>
</evidence>
<dbReference type="Proteomes" id="UP000494119">
    <property type="component" value="Unassembled WGS sequence"/>
</dbReference>
<accession>A0A6J5H0X8</accession>
<organism evidence="2 3">
    <name type="scientific">Paraburkholderia caffeinitolerans</name>
    <dbReference type="NCBI Taxonomy" id="1723730"/>
    <lineage>
        <taxon>Bacteria</taxon>
        <taxon>Pseudomonadati</taxon>
        <taxon>Pseudomonadota</taxon>
        <taxon>Betaproteobacteria</taxon>
        <taxon>Burkholderiales</taxon>
        <taxon>Burkholderiaceae</taxon>
        <taxon>Paraburkholderia</taxon>
    </lineage>
</organism>
<dbReference type="RefSeq" id="WP_246282598.1">
    <property type="nucleotide sequence ID" value="NZ_CADIKL010000061.1"/>
</dbReference>
<evidence type="ECO:0008006" key="4">
    <source>
        <dbReference type="Google" id="ProtNLM"/>
    </source>
</evidence>
<keyword evidence="1" id="KW-0812">Transmembrane</keyword>
<keyword evidence="1" id="KW-1133">Transmembrane helix</keyword>
<protein>
    <recommendedName>
        <fullName evidence="4">Type IV secretion system protein virB3</fullName>
    </recommendedName>
</protein>
<gene>
    <name evidence="2" type="ORF">LMG28688_06840</name>
</gene>
<proteinExistence type="predicted"/>
<reference evidence="2 3" key="1">
    <citation type="submission" date="2020-04" db="EMBL/GenBank/DDBJ databases">
        <authorList>
            <person name="De Canck E."/>
        </authorList>
    </citation>
    <scope>NUCLEOTIDE SEQUENCE [LARGE SCALE GENOMIC DNA]</scope>
    <source>
        <strain evidence="2 3">LMG 28688</strain>
    </source>
</reference>